<feature type="compositionally biased region" description="Basic and acidic residues" evidence="3">
    <location>
        <begin position="181"/>
        <end position="196"/>
    </location>
</feature>
<dbReference type="PANTHER" id="PTHR22792:SF132">
    <property type="entry name" value="LA-RELATED PROTEIN 1"/>
    <property type="match status" value="1"/>
</dbReference>
<dbReference type="InterPro" id="IPR036390">
    <property type="entry name" value="WH_DNA-bd_sf"/>
</dbReference>
<reference evidence="5 6" key="2">
    <citation type="journal article" date="2017" name="Nature">
        <title>The Apostasia genome and the evolution of orchids.</title>
        <authorList>
            <person name="Zhang G.Q."/>
            <person name="Liu K.W."/>
            <person name="Li Z."/>
            <person name="Lohaus R."/>
            <person name="Hsiao Y.Y."/>
            <person name="Niu S.C."/>
            <person name="Wang J.Y."/>
            <person name="Lin Y.C."/>
            <person name="Xu Q."/>
            <person name="Chen L.J."/>
            <person name="Yoshida K."/>
            <person name="Fujiwara S."/>
            <person name="Wang Z.W."/>
            <person name="Zhang Y.Q."/>
            <person name="Mitsuda N."/>
            <person name="Wang M."/>
            <person name="Liu G.H."/>
            <person name="Pecoraro L."/>
            <person name="Huang H.X."/>
            <person name="Xiao X.J."/>
            <person name="Lin M."/>
            <person name="Wu X.Y."/>
            <person name="Wu W.L."/>
            <person name="Chen Y.Y."/>
            <person name="Chang S.B."/>
            <person name="Sakamoto S."/>
            <person name="Ohme-Takagi M."/>
            <person name="Yagi M."/>
            <person name="Zeng S.J."/>
            <person name="Shen C.Y."/>
            <person name="Yeh C.M."/>
            <person name="Luo Y.B."/>
            <person name="Tsai W.C."/>
            <person name="Van de Peer Y."/>
            <person name="Liu Z.J."/>
        </authorList>
    </citation>
    <scope>NUCLEOTIDE SEQUENCE [LARGE SCALE GENOMIC DNA]</scope>
    <source>
        <tissue evidence="5">The whole plant</tissue>
    </source>
</reference>
<keyword evidence="1 2" id="KW-0694">RNA-binding</keyword>
<sequence>MSLVSDLHVLRNVSDSAGFVAVRGESEADAVAPPHSAATAIPLPEPAVLPLNRREHAQDSVPFLASSNASHGPASERENRPVWGRAPNGAIDTAPLVLGGSSSWPALSESAKASTRPSFDELAPSLGSNSLGGGNNGDDVGTSGRFSSNGDPSSSSSTSSSTELSQNMTDKLPDKGNNSNWDHRPRESHGWVDQGDRRRRHGGSNRRGSYGGRRDEDRVFRDWSSYRPLSVRDSHLQRNHPSHAIMRPHMPAMVPLYGPPPLIQHFPGPMAYPDIPPPMYFFPTHPHPEPFGGYPFVPNPAPPAIQEPMFFPSAEQKRTLILKQIEYYFSSENLCSDLFLRSNMDNNGWVPIDLIAKFNRIKLLTDSIPFILDAIRPSDVLEVEGNKVRKRDGWQIWLFNPRQNKDNTESEPNSQTTTKQDSLVSQMENIALNEGNTRTN</sequence>
<feature type="compositionally biased region" description="Polar residues" evidence="3">
    <location>
        <begin position="410"/>
        <end position="423"/>
    </location>
</feature>
<dbReference type="OrthoDB" id="340227at2759"/>
<protein>
    <recommendedName>
        <fullName evidence="4">HTH La-type RNA-binding domain-containing protein</fullName>
    </recommendedName>
</protein>
<feature type="compositionally biased region" description="Low complexity" evidence="3">
    <location>
        <begin position="143"/>
        <end position="165"/>
    </location>
</feature>
<dbReference type="CDD" id="cd07323">
    <property type="entry name" value="LAM"/>
    <property type="match status" value="1"/>
</dbReference>
<reference evidence="5 6" key="1">
    <citation type="journal article" date="2016" name="Sci. Rep.">
        <title>The Dendrobium catenatum Lindl. genome sequence provides insights into polysaccharide synthase, floral development and adaptive evolution.</title>
        <authorList>
            <person name="Zhang G.Q."/>
            <person name="Xu Q."/>
            <person name="Bian C."/>
            <person name="Tsai W.C."/>
            <person name="Yeh C.M."/>
            <person name="Liu K.W."/>
            <person name="Yoshida K."/>
            <person name="Zhang L.S."/>
            <person name="Chang S.B."/>
            <person name="Chen F."/>
            <person name="Shi Y."/>
            <person name="Su Y.Y."/>
            <person name="Zhang Y.Q."/>
            <person name="Chen L.J."/>
            <person name="Yin Y."/>
            <person name="Lin M."/>
            <person name="Huang H."/>
            <person name="Deng H."/>
            <person name="Wang Z.W."/>
            <person name="Zhu S.L."/>
            <person name="Zhao X."/>
            <person name="Deng C."/>
            <person name="Niu S.C."/>
            <person name="Huang J."/>
            <person name="Wang M."/>
            <person name="Liu G.H."/>
            <person name="Yang H.J."/>
            <person name="Xiao X.J."/>
            <person name="Hsiao Y.Y."/>
            <person name="Wu W.L."/>
            <person name="Chen Y.Y."/>
            <person name="Mitsuda N."/>
            <person name="Ohme-Takagi M."/>
            <person name="Luo Y.B."/>
            <person name="Van de Peer Y."/>
            <person name="Liu Z.J."/>
        </authorList>
    </citation>
    <scope>NUCLEOTIDE SEQUENCE [LARGE SCALE GENOMIC DNA]</scope>
    <source>
        <tissue evidence="5">The whole plant</tissue>
    </source>
</reference>
<evidence type="ECO:0000256" key="1">
    <source>
        <dbReference type="ARBA" id="ARBA00022884"/>
    </source>
</evidence>
<name>A0A2I0X899_9ASPA</name>
<gene>
    <name evidence="5" type="ORF">MA16_Dca010408</name>
</gene>
<evidence type="ECO:0000256" key="3">
    <source>
        <dbReference type="SAM" id="MobiDB-lite"/>
    </source>
</evidence>
<dbReference type="SMART" id="SM00715">
    <property type="entry name" value="LA"/>
    <property type="match status" value="1"/>
</dbReference>
<dbReference type="InterPro" id="IPR045180">
    <property type="entry name" value="La_dom_prot"/>
</dbReference>
<dbReference type="Pfam" id="PF05383">
    <property type="entry name" value="La"/>
    <property type="match status" value="1"/>
</dbReference>
<dbReference type="GO" id="GO:0005737">
    <property type="term" value="C:cytoplasm"/>
    <property type="evidence" value="ECO:0007669"/>
    <property type="project" value="UniProtKB-ARBA"/>
</dbReference>
<accession>A0A2I0X899</accession>
<evidence type="ECO:0000313" key="6">
    <source>
        <dbReference type="Proteomes" id="UP000233837"/>
    </source>
</evidence>
<evidence type="ECO:0000313" key="5">
    <source>
        <dbReference type="EMBL" id="PKU84122.1"/>
    </source>
</evidence>
<feature type="region of interest" description="Disordered" evidence="3">
    <location>
        <begin position="401"/>
        <end position="423"/>
    </location>
</feature>
<proteinExistence type="predicted"/>
<keyword evidence="6" id="KW-1185">Reference proteome</keyword>
<feature type="region of interest" description="Disordered" evidence="3">
    <location>
        <begin position="115"/>
        <end position="214"/>
    </location>
</feature>
<dbReference type="EMBL" id="KZ502064">
    <property type="protein sequence ID" value="PKU84122.1"/>
    <property type="molecule type" value="Genomic_DNA"/>
</dbReference>
<feature type="region of interest" description="Disordered" evidence="3">
    <location>
        <begin position="64"/>
        <end position="88"/>
    </location>
</feature>
<evidence type="ECO:0000256" key="2">
    <source>
        <dbReference type="PROSITE-ProRule" id="PRU00332"/>
    </source>
</evidence>
<dbReference type="AlphaFoldDB" id="A0A2I0X899"/>
<dbReference type="GO" id="GO:0003723">
    <property type="term" value="F:RNA binding"/>
    <property type="evidence" value="ECO:0007669"/>
    <property type="project" value="UniProtKB-UniRule"/>
</dbReference>
<organism evidence="5 6">
    <name type="scientific">Dendrobium catenatum</name>
    <dbReference type="NCBI Taxonomy" id="906689"/>
    <lineage>
        <taxon>Eukaryota</taxon>
        <taxon>Viridiplantae</taxon>
        <taxon>Streptophyta</taxon>
        <taxon>Embryophyta</taxon>
        <taxon>Tracheophyta</taxon>
        <taxon>Spermatophyta</taxon>
        <taxon>Magnoliopsida</taxon>
        <taxon>Liliopsida</taxon>
        <taxon>Asparagales</taxon>
        <taxon>Orchidaceae</taxon>
        <taxon>Epidendroideae</taxon>
        <taxon>Malaxideae</taxon>
        <taxon>Dendrobiinae</taxon>
        <taxon>Dendrobium</taxon>
    </lineage>
</organism>
<feature type="domain" description="HTH La-type RNA-binding" evidence="4">
    <location>
        <begin position="311"/>
        <end position="400"/>
    </location>
</feature>
<dbReference type="PANTHER" id="PTHR22792">
    <property type="entry name" value="LUPUS LA PROTEIN-RELATED"/>
    <property type="match status" value="1"/>
</dbReference>
<dbReference type="InterPro" id="IPR006630">
    <property type="entry name" value="La_HTH"/>
</dbReference>
<dbReference type="Proteomes" id="UP000233837">
    <property type="component" value="Unassembled WGS sequence"/>
</dbReference>
<dbReference type="PROSITE" id="PS50961">
    <property type="entry name" value="HTH_LA"/>
    <property type="match status" value="1"/>
</dbReference>
<evidence type="ECO:0000259" key="4">
    <source>
        <dbReference type="PROSITE" id="PS50961"/>
    </source>
</evidence>
<dbReference type="Gene3D" id="1.10.10.10">
    <property type="entry name" value="Winged helix-like DNA-binding domain superfamily/Winged helix DNA-binding domain"/>
    <property type="match status" value="1"/>
</dbReference>
<dbReference type="SUPFAM" id="SSF46785">
    <property type="entry name" value="Winged helix' DNA-binding domain"/>
    <property type="match status" value="1"/>
</dbReference>
<dbReference type="InterPro" id="IPR036388">
    <property type="entry name" value="WH-like_DNA-bd_sf"/>
</dbReference>